<evidence type="ECO:0000259" key="6">
    <source>
        <dbReference type="PROSITE" id="PS51736"/>
    </source>
</evidence>
<evidence type="ECO:0000256" key="2">
    <source>
        <dbReference type="ARBA" id="ARBA00023125"/>
    </source>
</evidence>
<gene>
    <name evidence="8" type="ORF">NDK47_17560</name>
</gene>
<dbReference type="SMART" id="SM00857">
    <property type="entry name" value="Resolvase"/>
    <property type="match status" value="1"/>
</dbReference>
<keyword evidence="1" id="KW-0229">DNA integration</keyword>
<dbReference type="InterPro" id="IPR038109">
    <property type="entry name" value="DNA_bind_recomb_sf"/>
</dbReference>
<evidence type="ECO:0000256" key="1">
    <source>
        <dbReference type="ARBA" id="ARBA00022908"/>
    </source>
</evidence>
<dbReference type="Gene3D" id="3.90.1750.20">
    <property type="entry name" value="Putative Large Serine Recombinase, Chain B, Domain 2"/>
    <property type="match status" value="1"/>
</dbReference>
<evidence type="ECO:0000313" key="8">
    <source>
        <dbReference type="EMBL" id="USG63957.1"/>
    </source>
</evidence>
<dbReference type="PANTHER" id="PTHR30461:SF23">
    <property type="entry name" value="DNA RECOMBINASE-RELATED"/>
    <property type="match status" value="1"/>
</dbReference>
<sequence length="500" mass="58603">MIGIYARVSTEEQAKSGFSIDFQIREGKKKAATNEVKLYVDDGHSGEFLERPALTQLRNDVKGGLITKIICLDPDRLARKLMNQLIVTDEFEKRGAELVFVSGEYAKTPEGNLFYSMRGAIAEFEKAKINERMSRGRREKARQGRVLRDFQIYGYSYDKDSEQFVINEYEAAIVRLIFDLFTQPNDLVQGINGIAKYLTDKEIPTKRGAKVWHRQVVRQLLMNRAYIGEFYQNRWNTEGMLGNKHKSPDERVKMKERPKEDWIRITCPPIIDEIRFEHAQRLIGESRRRWSGRSLNKYLLSGLLRCGDCGNTMTGRRTNNWGTYIFVYSDEKNTAGAKNPGCRRRIKCQEIDDEVWETVRAWLNNPDEIAAATEAKETIPFELIEIERIEKELEKTKNGRKRLLRLFAEGEEDFGEEEIRQQLRELKEKEEKLTNQIRELRSQQQMFAENSYSRNLIKEAAEYYLSKAPDELTFEDKQNLIRHVVKEIRVYEDHTEIFTF</sequence>
<keyword evidence="2" id="KW-0238">DNA-binding</keyword>
<dbReference type="InterPro" id="IPR025827">
    <property type="entry name" value="Zn_ribbon_recom_dom"/>
</dbReference>
<keyword evidence="9" id="KW-1185">Reference proteome</keyword>
<dbReference type="SUPFAM" id="SSF53041">
    <property type="entry name" value="Resolvase-like"/>
    <property type="match status" value="1"/>
</dbReference>
<evidence type="ECO:0000259" key="7">
    <source>
        <dbReference type="PROSITE" id="PS51737"/>
    </source>
</evidence>
<dbReference type="InterPro" id="IPR006118">
    <property type="entry name" value="Recombinase_CS"/>
</dbReference>
<dbReference type="Gene3D" id="3.40.50.1390">
    <property type="entry name" value="Resolvase, N-terminal catalytic domain"/>
    <property type="match status" value="1"/>
</dbReference>
<evidence type="ECO:0000256" key="3">
    <source>
        <dbReference type="ARBA" id="ARBA00023172"/>
    </source>
</evidence>
<dbReference type="Proteomes" id="UP001056500">
    <property type="component" value="Chromosome"/>
</dbReference>
<dbReference type="RefSeq" id="WP_251871044.1">
    <property type="nucleotide sequence ID" value="NZ_CP098755.1"/>
</dbReference>
<evidence type="ECO:0000256" key="5">
    <source>
        <dbReference type="SAM" id="Coils"/>
    </source>
</evidence>
<dbReference type="InterPro" id="IPR050639">
    <property type="entry name" value="SSR_resolvase"/>
</dbReference>
<dbReference type="CDD" id="cd00338">
    <property type="entry name" value="Ser_Recombinase"/>
    <property type="match status" value="1"/>
</dbReference>
<organism evidence="8 9">
    <name type="scientific">Brevibacillus ruminantium</name>
    <dbReference type="NCBI Taxonomy" id="2950604"/>
    <lineage>
        <taxon>Bacteria</taxon>
        <taxon>Bacillati</taxon>
        <taxon>Bacillota</taxon>
        <taxon>Bacilli</taxon>
        <taxon>Bacillales</taxon>
        <taxon>Paenibacillaceae</taxon>
        <taxon>Brevibacillus</taxon>
    </lineage>
</organism>
<feature type="domain" description="Resolvase/invertase-type recombinase catalytic" evidence="6">
    <location>
        <begin position="1"/>
        <end position="144"/>
    </location>
</feature>
<accession>A0ABY4W9U2</accession>
<protein>
    <submittedName>
        <fullName evidence="8">Recombinase family protein</fullName>
    </submittedName>
</protein>
<feature type="coiled-coil region" evidence="5">
    <location>
        <begin position="386"/>
        <end position="450"/>
    </location>
</feature>
<dbReference type="PROSITE" id="PS00397">
    <property type="entry name" value="RECOMBINASES_1"/>
    <property type="match status" value="1"/>
</dbReference>
<dbReference type="Pfam" id="PF13408">
    <property type="entry name" value="Zn_ribbon_recom"/>
    <property type="match status" value="1"/>
</dbReference>
<dbReference type="PROSITE" id="PS51737">
    <property type="entry name" value="RECOMBINASE_DNA_BIND"/>
    <property type="match status" value="1"/>
</dbReference>
<keyword evidence="3" id="KW-0233">DNA recombination</keyword>
<dbReference type="InterPro" id="IPR006119">
    <property type="entry name" value="Resolv_N"/>
</dbReference>
<name>A0ABY4W9U2_9BACL</name>
<dbReference type="PANTHER" id="PTHR30461">
    <property type="entry name" value="DNA-INVERTASE FROM LAMBDOID PROPHAGE"/>
    <property type="match status" value="1"/>
</dbReference>
<dbReference type="PROSITE" id="PS51736">
    <property type="entry name" value="RECOMBINASES_3"/>
    <property type="match status" value="1"/>
</dbReference>
<dbReference type="InterPro" id="IPR011109">
    <property type="entry name" value="DNA_bind_recombinase_dom"/>
</dbReference>
<dbReference type="EMBL" id="CP098755">
    <property type="protein sequence ID" value="USG63957.1"/>
    <property type="molecule type" value="Genomic_DNA"/>
</dbReference>
<dbReference type="InterPro" id="IPR036162">
    <property type="entry name" value="Resolvase-like_N_sf"/>
</dbReference>
<dbReference type="Pfam" id="PF00239">
    <property type="entry name" value="Resolvase"/>
    <property type="match status" value="1"/>
</dbReference>
<keyword evidence="5" id="KW-0175">Coiled coil</keyword>
<reference evidence="8" key="1">
    <citation type="submission" date="2022-06" db="EMBL/GenBank/DDBJ databases">
        <title>Genome sequencing of Brevibacillus sp. BB3-R1.</title>
        <authorList>
            <person name="Heo J."/>
            <person name="Lee D."/>
            <person name="Won M."/>
            <person name="Han B.-H."/>
            <person name="Hong S.-B."/>
            <person name="Kwon S.-W."/>
        </authorList>
    </citation>
    <scope>NUCLEOTIDE SEQUENCE</scope>
    <source>
        <strain evidence="8">BB3-R1</strain>
    </source>
</reference>
<evidence type="ECO:0000256" key="4">
    <source>
        <dbReference type="PROSITE-ProRule" id="PRU10137"/>
    </source>
</evidence>
<feature type="domain" description="Recombinase" evidence="7">
    <location>
        <begin position="152"/>
        <end position="289"/>
    </location>
</feature>
<proteinExistence type="predicted"/>
<evidence type="ECO:0000313" key="9">
    <source>
        <dbReference type="Proteomes" id="UP001056500"/>
    </source>
</evidence>
<feature type="active site" description="O-(5'-phospho-DNA)-serine intermediate" evidence="4">
    <location>
        <position position="9"/>
    </location>
</feature>
<dbReference type="Pfam" id="PF07508">
    <property type="entry name" value="Recombinase"/>
    <property type="match status" value="1"/>
</dbReference>